<dbReference type="Pfam" id="PF13563">
    <property type="entry name" value="2_5_RNA_ligase2"/>
    <property type="match status" value="1"/>
</dbReference>
<dbReference type="RefSeq" id="WP_246014863.1">
    <property type="nucleotide sequence ID" value="NZ_CP144375.1"/>
</dbReference>
<name>A0A3E0I722_9PSEU</name>
<dbReference type="AlphaFoldDB" id="A0A3E0I722"/>
<dbReference type="GO" id="GO:0016874">
    <property type="term" value="F:ligase activity"/>
    <property type="evidence" value="ECO:0007669"/>
    <property type="project" value="UniProtKB-KW"/>
</dbReference>
<keyword evidence="1" id="KW-0436">Ligase</keyword>
<protein>
    <submittedName>
        <fullName evidence="1">2'-5' RNA ligase superfamily protein</fullName>
    </submittedName>
</protein>
<keyword evidence="2" id="KW-1185">Reference proteome</keyword>
<evidence type="ECO:0000313" key="1">
    <source>
        <dbReference type="EMBL" id="REH53955.1"/>
    </source>
</evidence>
<proteinExistence type="predicted"/>
<sequence length="160" mass="16553">MPEPGQSALIIPVPAAAPLLARIAAAFPGAVRDGDTGHVTMLYPFVPAAAEKLAAVAAELAPVDVVLDRVVREPGFVALTSDALTPLTVAVRRHWPEVAPYGGRFGPSPEAHLTLAMGVDDAAGATIAALAAPVPARLDQLWVLTYAGTWRVTGRYPFGG</sequence>
<comment type="caution">
    <text evidence="1">The sequence shown here is derived from an EMBL/GenBank/DDBJ whole genome shotgun (WGS) entry which is preliminary data.</text>
</comment>
<dbReference type="EMBL" id="QUNO01000002">
    <property type="protein sequence ID" value="REH53955.1"/>
    <property type="molecule type" value="Genomic_DNA"/>
</dbReference>
<gene>
    <name evidence="1" type="ORF">BCF44_102176</name>
</gene>
<dbReference type="Proteomes" id="UP000256269">
    <property type="component" value="Unassembled WGS sequence"/>
</dbReference>
<evidence type="ECO:0000313" key="2">
    <source>
        <dbReference type="Proteomes" id="UP000256269"/>
    </source>
</evidence>
<reference evidence="1 2" key="1">
    <citation type="submission" date="2018-08" db="EMBL/GenBank/DDBJ databases">
        <title>Genomic Encyclopedia of Archaeal and Bacterial Type Strains, Phase II (KMG-II): from individual species to whole genera.</title>
        <authorList>
            <person name="Goeker M."/>
        </authorList>
    </citation>
    <scope>NUCLEOTIDE SEQUENCE [LARGE SCALE GENOMIC DNA]</scope>
    <source>
        <strain evidence="1 2">DSM 45791</strain>
    </source>
</reference>
<organism evidence="1 2">
    <name type="scientific">Kutzneria buriramensis</name>
    <dbReference type="NCBI Taxonomy" id="1045776"/>
    <lineage>
        <taxon>Bacteria</taxon>
        <taxon>Bacillati</taxon>
        <taxon>Actinomycetota</taxon>
        <taxon>Actinomycetes</taxon>
        <taxon>Pseudonocardiales</taxon>
        <taxon>Pseudonocardiaceae</taxon>
        <taxon>Kutzneria</taxon>
    </lineage>
</organism>
<dbReference type="Gene3D" id="3.90.1140.10">
    <property type="entry name" value="Cyclic phosphodiesterase"/>
    <property type="match status" value="1"/>
</dbReference>
<accession>A0A3E0I722</accession>